<dbReference type="InParanoid" id="H2XKH1"/>
<comment type="similarity">
    <text evidence="1">Belongs to the formin homology family. Cappuccino subfamily.</text>
</comment>
<name>H2XKH1_CIOIN</name>
<dbReference type="Pfam" id="PF02181">
    <property type="entry name" value="FH2"/>
    <property type="match status" value="1"/>
</dbReference>
<sequence>MKPLYWIRLNQSHSNQTIEQKKTLWENVEVVKLDEVDLVNLFAKTSSTKQKKPLNTTIGQKKKKKEKFGKVLDLKRSQAVGIFISSLHIDVDDIQNAILTLDTSIVDVEIMEAIWEIRPQLGEMEKIEHFVGTQKKVDEDQRLSLDRPEEFLYKLWQIPDLSHRLFCITFMSRFDQDVSHVTQTIALINDVCKTLRGDVVKKLLSIILSVGNYLNGGNVSRGQARGFDLEILGKLKDVKSNVGGVTLLSYIVSLYIRHFKQDNDLETWKAPVPDTLSLMRASQVKYEDICGEITKLKTKLNG</sequence>
<keyword evidence="4" id="KW-1185">Reference proteome</keyword>
<evidence type="ECO:0000313" key="3">
    <source>
        <dbReference type="Ensembl" id="ENSCINP00000030153.1"/>
    </source>
</evidence>
<dbReference type="SMART" id="SM00498">
    <property type="entry name" value="FH2"/>
    <property type="match status" value="1"/>
</dbReference>
<reference evidence="4" key="1">
    <citation type="journal article" date="2002" name="Science">
        <title>The draft genome of Ciona intestinalis: insights into chordate and vertebrate origins.</title>
        <authorList>
            <person name="Dehal P."/>
            <person name="Satou Y."/>
            <person name="Campbell R.K."/>
            <person name="Chapman J."/>
            <person name="Degnan B."/>
            <person name="De Tomaso A."/>
            <person name="Davidson B."/>
            <person name="Di Gregorio A."/>
            <person name="Gelpke M."/>
            <person name="Goodstein D.M."/>
            <person name="Harafuji N."/>
            <person name="Hastings K.E."/>
            <person name="Ho I."/>
            <person name="Hotta K."/>
            <person name="Huang W."/>
            <person name="Kawashima T."/>
            <person name="Lemaire P."/>
            <person name="Martinez D."/>
            <person name="Meinertzhagen I.A."/>
            <person name="Necula S."/>
            <person name="Nonaka M."/>
            <person name="Putnam N."/>
            <person name="Rash S."/>
            <person name="Saiga H."/>
            <person name="Satake M."/>
            <person name="Terry A."/>
            <person name="Yamada L."/>
            <person name="Wang H.G."/>
            <person name="Awazu S."/>
            <person name="Azumi K."/>
            <person name="Boore J."/>
            <person name="Branno M."/>
            <person name="Chin-Bow S."/>
            <person name="DeSantis R."/>
            <person name="Doyle S."/>
            <person name="Francino P."/>
            <person name="Keys D.N."/>
            <person name="Haga S."/>
            <person name="Hayashi H."/>
            <person name="Hino K."/>
            <person name="Imai K.S."/>
            <person name="Inaba K."/>
            <person name="Kano S."/>
            <person name="Kobayashi K."/>
            <person name="Kobayashi M."/>
            <person name="Lee B.I."/>
            <person name="Makabe K.W."/>
            <person name="Manohar C."/>
            <person name="Matassi G."/>
            <person name="Medina M."/>
            <person name="Mochizuki Y."/>
            <person name="Mount S."/>
            <person name="Morishita T."/>
            <person name="Miura S."/>
            <person name="Nakayama A."/>
            <person name="Nishizaka S."/>
            <person name="Nomoto H."/>
            <person name="Ohta F."/>
            <person name="Oishi K."/>
            <person name="Rigoutsos I."/>
            <person name="Sano M."/>
            <person name="Sasaki A."/>
            <person name="Sasakura Y."/>
            <person name="Shoguchi E."/>
            <person name="Shin-i T."/>
            <person name="Spagnuolo A."/>
            <person name="Stainier D."/>
            <person name="Suzuki M.M."/>
            <person name="Tassy O."/>
            <person name="Takatori N."/>
            <person name="Tokuoka M."/>
            <person name="Yagi K."/>
            <person name="Yoshizaki F."/>
            <person name="Wada S."/>
            <person name="Zhang C."/>
            <person name="Hyatt P.D."/>
            <person name="Larimer F."/>
            <person name="Detter C."/>
            <person name="Doggett N."/>
            <person name="Glavina T."/>
            <person name="Hawkins T."/>
            <person name="Richardson P."/>
            <person name="Lucas S."/>
            <person name="Kohara Y."/>
            <person name="Levine M."/>
            <person name="Satoh N."/>
            <person name="Rokhsar D.S."/>
        </authorList>
    </citation>
    <scope>NUCLEOTIDE SEQUENCE [LARGE SCALE GENOMIC DNA]</scope>
</reference>
<dbReference type="Gene3D" id="1.20.58.2220">
    <property type="entry name" value="Formin, FH2 domain"/>
    <property type="match status" value="1"/>
</dbReference>
<reference evidence="3" key="2">
    <citation type="submission" date="2025-08" db="UniProtKB">
        <authorList>
            <consortium name="Ensembl"/>
        </authorList>
    </citation>
    <scope>IDENTIFICATION</scope>
</reference>
<protein>
    <recommendedName>
        <fullName evidence="2">FH2 domain-containing protein</fullName>
    </recommendedName>
</protein>
<dbReference type="InterPro" id="IPR015425">
    <property type="entry name" value="FH2_Formin"/>
</dbReference>
<dbReference type="Ensembl" id="ENSCINT00000032567.1">
    <property type="protein sequence ID" value="ENSCINP00000030153.1"/>
    <property type="gene ID" value="ENSCING00000020464.1"/>
</dbReference>
<organism evidence="3 4">
    <name type="scientific">Ciona intestinalis</name>
    <name type="common">Transparent sea squirt</name>
    <name type="synonym">Ascidia intestinalis</name>
    <dbReference type="NCBI Taxonomy" id="7719"/>
    <lineage>
        <taxon>Eukaryota</taxon>
        <taxon>Metazoa</taxon>
        <taxon>Chordata</taxon>
        <taxon>Tunicata</taxon>
        <taxon>Ascidiacea</taxon>
        <taxon>Phlebobranchia</taxon>
        <taxon>Cionidae</taxon>
        <taxon>Ciona</taxon>
    </lineage>
</organism>
<dbReference type="InterPro" id="IPR042201">
    <property type="entry name" value="FH2_Formin_sf"/>
</dbReference>
<evidence type="ECO:0000259" key="2">
    <source>
        <dbReference type="PROSITE" id="PS51444"/>
    </source>
</evidence>
<dbReference type="PANTHER" id="PTHR45920:SF7">
    <property type="entry name" value="FORMIN-G"/>
    <property type="match status" value="1"/>
</dbReference>
<dbReference type="HOGENOM" id="CLU_010208_2_0_1"/>
<dbReference type="AlphaFoldDB" id="H2XKH1"/>
<dbReference type="PANTHER" id="PTHR45920">
    <property type="entry name" value="FORMIN HOMOLOGY 2 DOMAIN CONTAINING, ISOFORM I"/>
    <property type="match status" value="1"/>
</dbReference>
<dbReference type="GO" id="GO:0005737">
    <property type="term" value="C:cytoplasm"/>
    <property type="evidence" value="ECO:0007669"/>
    <property type="project" value="UniProtKB-ARBA"/>
</dbReference>
<dbReference type="SUPFAM" id="SSF101447">
    <property type="entry name" value="Formin homology 2 domain (FH2 domain)"/>
    <property type="match status" value="1"/>
</dbReference>
<dbReference type="STRING" id="7719.ENSCINP00000030153"/>
<dbReference type="Proteomes" id="UP000008144">
    <property type="component" value="Unassembled WGS sequence"/>
</dbReference>
<evidence type="ECO:0000313" key="4">
    <source>
        <dbReference type="Proteomes" id="UP000008144"/>
    </source>
</evidence>
<evidence type="ECO:0000256" key="1">
    <source>
        <dbReference type="ARBA" id="ARBA00005271"/>
    </source>
</evidence>
<proteinExistence type="inferred from homology"/>
<reference evidence="3" key="3">
    <citation type="submission" date="2025-09" db="UniProtKB">
        <authorList>
            <consortium name="Ensembl"/>
        </authorList>
    </citation>
    <scope>IDENTIFICATION</scope>
</reference>
<accession>H2XKH1</accession>
<dbReference type="OMA" id="PERTHCI"/>
<dbReference type="GeneTree" id="ENSGT00940000161899"/>
<dbReference type="PROSITE" id="PS51444">
    <property type="entry name" value="FH2"/>
    <property type="match status" value="1"/>
</dbReference>
<feature type="domain" description="FH2" evidence="2">
    <location>
        <begin position="1"/>
        <end position="302"/>
    </location>
</feature>